<gene>
    <name evidence="1" type="ORF">HINF_LOCUS1015</name>
</gene>
<proteinExistence type="predicted"/>
<evidence type="ECO:0000313" key="1">
    <source>
        <dbReference type="EMBL" id="CAL5971075.1"/>
    </source>
</evidence>
<keyword evidence="2" id="KW-1185">Reference proteome</keyword>
<accession>A0ABP1GKM8</accession>
<comment type="caution">
    <text evidence="1">The sequence shown here is derived from an EMBL/GenBank/DDBJ whole genome shotgun (WGS) entry which is preliminary data.</text>
</comment>
<dbReference type="Proteomes" id="UP001642409">
    <property type="component" value="Unassembled WGS sequence"/>
</dbReference>
<reference evidence="1 2" key="1">
    <citation type="submission" date="2024-07" db="EMBL/GenBank/DDBJ databases">
        <authorList>
            <person name="Akdeniz Z."/>
        </authorList>
    </citation>
    <scope>NUCLEOTIDE SEQUENCE [LARGE SCALE GENOMIC DNA]</scope>
</reference>
<name>A0ABP1GKM8_9EUKA</name>
<sequence length="145" mass="16518">MQTKANIENKLQAKLNELKRNTIPQECLNFCVDYVHTRVGKVIKNYEVKPYGGAANQLSSMKNGDIDCTIICDLYNIQLDQKVKIDQLDNAIRKLDRYRPGDNLQKAFKPHINADKANKIIVNAENKVKQHILVQLGLGNINRIC</sequence>
<dbReference type="EMBL" id="CAXDID020000002">
    <property type="protein sequence ID" value="CAL5971075.1"/>
    <property type="molecule type" value="Genomic_DNA"/>
</dbReference>
<evidence type="ECO:0000313" key="2">
    <source>
        <dbReference type="Proteomes" id="UP001642409"/>
    </source>
</evidence>
<organism evidence="1 2">
    <name type="scientific">Hexamita inflata</name>
    <dbReference type="NCBI Taxonomy" id="28002"/>
    <lineage>
        <taxon>Eukaryota</taxon>
        <taxon>Metamonada</taxon>
        <taxon>Diplomonadida</taxon>
        <taxon>Hexamitidae</taxon>
        <taxon>Hexamitinae</taxon>
        <taxon>Hexamita</taxon>
    </lineage>
</organism>
<protein>
    <submittedName>
        <fullName evidence="1">Hypothetical_protein</fullName>
    </submittedName>
</protein>